<sequence>MLRFLKHQMMKRLPYCHRCSGEKQALLNCVGVSMNTMNCVGVSMNTTTLSSDRLTPFVHTYPEQLNNYFLENALAATVIKLN</sequence>
<comment type="caution">
    <text evidence="1">The sequence shown here is derived from an EMBL/GenBank/DDBJ whole genome shotgun (WGS) entry which is preliminary data.</text>
</comment>
<dbReference type="Proteomes" id="UP000238479">
    <property type="component" value="Chromosome 7"/>
</dbReference>
<proteinExistence type="predicted"/>
<reference evidence="1 2" key="1">
    <citation type="journal article" date="2018" name="Nat. Genet.">
        <title>The Rosa genome provides new insights in the design of modern roses.</title>
        <authorList>
            <person name="Bendahmane M."/>
        </authorList>
    </citation>
    <scope>NUCLEOTIDE SEQUENCE [LARGE SCALE GENOMIC DNA]</scope>
    <source>
        <strain evidence="2">cv. Old Blush</strain>
    </source>
</reference>
<name>A0A2P6P7Q3_ROSCH</name>
<accession>A0A2P6P7Q3</accession>
<dbReference type="Gramene" id="PRQ17963">
    <property type="protein sequence ID" value="PRQ17963"/>
    <property type="gene ID" value="RchiOBHm_Chr7g0200671"/>
</dbReference>
<protein>
    <submittedName>
        <fullName evidence="1">Uncharacterized protein</fullName>
    </submittedName>
</protein>
<gene>
    <name evidence="1" type="ORF">RchiOBHm_Chr7g0200671</name>
</gene>
<evidence type="ECO:0000313" key="1">
    <source>
        <dbReference type="EMBL" id="PRQ17963.1"/>
    </source>
</evidence>
<dbReference type="EMBL" id="PDCK01000045">
    <property type="protein sequence ID" value="PRQ17963.1"/>
    <property type="molecule type" value="Genomic_DNA"/>
</dbReference>
<dbReference type="AlphaFoldDB" id="A0A2P6P7Q3"/>
<evidence type="ECO:0000313" key="2">
    <source>
        <dbReference type="Proteomes" id="UP000238479"/>
    </source>
</evidence>
<keyword evidence="2" id="KW-1185">Reference proteome</keyword>
<organism evidence="1 2">
    <name type="scientific">Rosa chinensis</name>
    <name type="common">China rose</name>
    <dbReference type="NCBI Taxonomy" id="74649"/>
    <lineage>
        <taxon>Eukaryota</taxon>
        <taxon>Viridiplantae</taxon>
        <taxon>Streptophyta</taxon>
        <taxon>Embryophyta</taxon>
        <taxon>Tracheophyta</taxon>
        <taxon>Spermatophyta</taxon>
        <taxon>Magnoliopsida</taxon>
        <taxon>eudicotyledons</taxon>
        <taxon>Gunneridae</taxon>
        <taxon>Pentapetalae</taxon>
        <taxon>rosids</taxon>
        <taxon>fabids</taxon>
        <taxon>Rosales</taxon>
        <taxon>Rosaceae</taxon>
        <taxon>Rosoideae</taxon>
        <taxon>Rosoideae incertae sedis</taxon>
        <taxon>Rosa</taxon>
    </lineage>
</organism>